<keyword evidence="1" id="KW-0812">Transmembrane</keyword>
<name>A0A2M9BPM8_9BACT</name>
<dbReference type="RefSeq" id="WP_100335589.1">
    <property type="nucleotide sequence ID" value="NZ_PGFA01000001.1"/>
</dbReference>
<dbReference type="EMBL" id="PGFA01000001">
    <property type="protein sequence ID" value="PJJ59911.1"/>
    <property type="molecule type" value="Genomic_DNA"/>
</dbReference>
<keyword evidence="1" id="KW-1133">Transmembrane helix</keyword>
<sequence>MTNSSNALTSTFTVTGWLFGLLALAIGLINTFWGNDPGFGIFIVALSLAFFPPLNALLKEKIGFAIPVVAKWVLAFLIFWLALGVGELFDKIDLMMASF</sequence>
<evidence type="ECO:0000313" key="2">
    <source>
        <dbReference type="EMBL" id="PJJ59911.1"/>
    </source>
</evidence>
<comment type="caution">
    <text evidence="2">The sequence shown here is derived from an EMBL/GenBank/DDBJ whole genome shotgun (WGS) entry which is preliminary data.</text>
</comment>
<evidence type="ECO:0000313" key="3">
    <source>
        <dbReference type="Proteomes" id="UP000228535"/>
    </source>
</evidence>
<accession>A0A2M9BPM8</accession>
<feature type="transmembrane region" description="Helical" evidence="1">
    <location>
        <begin position="39"/>
        <end position="57"/>
    </location>
</feature>
<protein>
    <submittedName>
        <fullName evidence="2">Uncharacterized protein</fullName>
    </submittedName>
</protein>
<reference evidence="2 3" key="1">
    <citation type="submission" date="2017-11" db="EMBL/GenBank/DDBJ databases">
        <title>Genomic Encyclopedia of Archaeal and Bacterial Type Strains, Phase II (KMG-II): From Individual Species to Whole Genera.</title>
        <authorList>
            <person name="Goeker M."/>
        </authorList>
    </citation>
    <scope>NUCLEOTIDE SEQUENCE [LARGE SCALE GENOMIC DNA]</scope>
    <source>
        <strain evidence="2 3">DSM 11115</strain>
    </source>
</reference>
<keyword evidence="1" id="KW-0472">Membrane</keyword>
<proteinExistence type="predicted"/>
<evidence type="ECO:0000256" key="1">
    <source>
        <dbReference type="SAM" id="Phobius"/>
    </source>
</evidence>
<keyword evidence="3" id="KW-1185">Reference proteome</keyword>
<dbReference type="AlphaFoldDB" id="A0A2M9BPM8"/>
<dbReference type="Proteomes" id="UP000228535">
    <property type="component" value="Unassembled WGS sequence"/>
</dbReference>
<dbReference type="OrthoDB" id="5741192at2"/>
<gene>
    <name evidence="2" type="ORF">CLV45_1333</name>
</gene>
<feature type="transmembrane region" description="Helical" evidence="1">
    <location>
        <begin position="12"/>
        <end position="33"/>
    </location>
</feature>
<organism evidence="2 3">
    <name type="scientific">Hymenobacter chitinivorans DSM 11115</name>
    <dbReference type="NCBI Taxonomy" id="1121954"/>
    <lineage>
        <taxon>Bacteria</taxon>
        <taxon>Pseudomonadati</taxon>
        <taxon>Bacteroidota</taxon>
        <taxon>Cytophagia</taxon>
        <taxon>Cytophagales</taxon>
        <taxon>Hymenobacteraceae</taxon>
        <taxon>Hymenobacter</taxon>
    </lineage>
</organism>
<feature type="transmembrane region" description="Helical" evidence="1">
    <location>
        <begin position="69"/>
        <end position="89"/>
    </location>
</feature>